<sequence>MTILKILLSLLIIVLAILGPFIAVWTVNTCFHTDFAIKSFVEWFAWVLLGVLVRGSYSRKE</sequence>
<keyword evidence="3" id="KW-1185">Reference proteome</keyword>
<keyword evidence="1" id="KW-0812">Transmembrane</keyword>
<proteinExistence type="predicted"/>
<feature type="transmembrane region" description="Helical" evidence="1">
    <location>
        <begin position="40"/>
        <end position="57"/>
    </location>
</feature>
<name>A0A1I9L2G4_9CAUD</name>
<evidence type="ECO:0000313" key="2">
    <source>
        <dbReference type="EMBL" id="AMW36151.1"/>
    </source>
</evidence>
<keyword evidence="1" id="KW-0472">Membrane</keyword>
<protein>
    <submittedName>
        <fullName evidence="2">Uncharacterized protein</fullName>
    </submittedName>
</protein>
<keyword evidence="1" id="KW-1133">Transmembrane helix</keyword>
<organism evidence="2 3">
    <name type="scientific">Xanthomonas phage XAJ2</name>
    <dbReference type="NCBI Taxonomy" id="1775249"/>
    <lineage>
        <taxon>Viruses</taxon>
        <taxon>Duplodnaviria</taxon>
        <taxon>Heunggongvirae</taxon>
        <taxon>Uroviricota</taxon>
        <taxon>Caudoviricetes</taxon>
        <taxon>Caudoviricetes incertae sedis</taxon>
        <taxon>Xajduovirus</taxon>
        <taxon>Xajduovirus XAJ2</taxon>
    </lineage>
</organism>
<accession>A0A1I9L2G4</accession>
<feature type="transmembrane region" description="Helical" evidence="1">
    <location>
        <begin position="7"/>
        <end position="28"/>
    </location>
</feature>
<dbReference type="EMBL" id="KU197014">
    <property type="protein sequence ID" value="AMW36151.1"/>
    <property type="molecule type" value="Genomic_DNA"/>
</dbReference>
<dbReference type="Proteomes" id="UP000225190">
    <property type="component" value="Segment"/>
</dbReference>
<evidence type="ECO:0000313" key="3">
    <source>
        <dbReference type="Proteomes" id="UP000225190"/>
    </source>
</evidence>
<evidence type="ECO:0000256" key="1">
    <source>
        <dbReference type="SAM" id="Phobius"/>
    </source>
</evidence>
<reference evidence="2 3" key="1">
    <citation type="submission" date="2015-11" db="EMBL/GenBank/DDBJ databases">
        <title>Bacteriophages of Xanthomonas arboricola pv. juglandis: Characterization of two phages.</title>
        <authorList>
            <person name="Domotor D."/>
            <person name="Frank T."/>
            <person name="Rakhely G."/>
            <person name="Doffkay Z."/>
            <person name="Schneider G."/>
            <person name="Kovacs T."/>
        </authorList>
    </citation>
    <scope>NUCLEOTIDE SEQUENCE [LARGE SCALE GENOMIC DNA]</scope>
</reference>